<feature type="domain" description="Integrase catalytic" evidence="2">
    <location>
        <begin position="34"/>
        <end position="114"/>
    </location>
</feature>
<evidence type="ECO:0000313" key="3">
    <source>
        <dbReference type="EMBL" id="GAA2635002.1"/>
    </source>
</evidence>
<feature type="region of interest" description="Disordered" evidence="1">
    <location>
        <begin position="142"/>
        <end position="167"/>
    </location>
</feature>
<protein>
    <recommendedName>
        <fullName evidence="2">Integrase catalytic domain-containing protein</fullName>
    </recommendedName>
</protein>
<dbReference type="InterPro" id="IPR012337">
    <property type="entry name" value="RNaseH-like_sf"/>
</dbReference>
<reference evidence="3 4" key="1">
    <citation type="journal article" date="2019" name="Int. J. Syst. Evol. Microbiol.">
        <title>The Global Catalogue of Microorganisms (GCM) 10K type strain sequencing project: providing services to taxonomists for standard genome sequencing and annotation.</title>
        <authorList>
            <consortium name="The Broad Institute Genomics Platform"/>
            <consortium name="The Broad Institute Genome Sequencing Center for Infectious Disease"/>
            <person name="Wu L."/>
            <person name="Ma J."/>
        </authorList>
    </citation>
    <scope>NUCLEOTIDE SEQUENCE [LARGE SCALE GENOMIC DNA]</scope>
    <source>
        <strain evidence="3 4">JCM 4524</strain>
    </source>
</reference>
<evidence type="ECO:0000313" key="4">
    <source>
        <dbReference type="Proteomes" id="UP001500151"/>
    </source>
</evidence>
<name>A0ABN3QU01_9ACTN</name>
<dbReference type="PANTHER" id="PTHR35004:SF8">
    <property type="entry name" value="TRANSPOSASE RV3428C-RELATED"/>
    <property type="match status" value="1"/>
</dbReference>
<dbReference type="InterPro" id="IPR001584">
    <property type="entry name" value="Integrase_cat-core"/>
</dbReference>
<dbReference type="PANTHER" id="PTHR35004">
    <property type="entry name" value="TRANSPOSASE RV3428C-RELATED"/>
    <property type="match status" value="1"/>
</dbReference>
<accession>A0ABN3QU01</accession>
<evidence type="ECO:0000259" key="2">
    <source>
        <dbReference type="Pfam" id="PF00665"/>
    </source>
</evidence>
<dbReference type="Proteomes" id="UP001500151">
    <property type="component" value="Unassembled WGS sequence"/>
</dbReference>
<dbReference type="SUPFAM" id="SSF53098">
    <property type="entry name" value="Ribonuclease H-like"/>
    <property type="match status" value="1"/>
</dbReference>
<proteinExistence type="predicted"/>
<dbReference type="Pfam" id="PF00665">
    <property type="entry name" value="rve"/>
    <property type="match status" value="1"/>
</dbReference>
<gene>
    <name evidence="3" type="ORF">GCM10010307_30830</name>
</gene>
<comment type="caution">
    <text evidence="3">The sequence shown here is derived from an EMBL/GenBank/DDBJ whole genome shotgun (WGS) entry which is preliminary data.</text>
</comment>
<organism evidence="3 4">
    <name type="scientific">Streptomyces vastus</name>
    <dbReference type="NCBI Taxonomy" id="285451"/>
    <lineage>
        <taxon>Bacteria</taxon>
        <taxon>Bacillati</taxon>
        <taxon>Actinomycetota</taxon>
        <taxon>Actinomycetes</taxon>
        <taxon>Kitasatosporales</taxon>
        <taxon>Streptomycetaceae</taxon>
        <taxon>Streptomyces</taxon>
    </lineage>
</organism>
<sequence>MDWLGPGLTVLKDRVRDLRPAYRPADPASRTVYEPGEIGQCDLWFPPADIPLGFGQVGRPPVLVMVAGYSRWITARMLPSRSAADLIAGHWRLLTELGAVPRVLVWDNEGAVGSWRSGAPTHRRIRRVRRTAGHQVPALQVTGASSQGPGRTGQRLSRDVVPARAGC</sequence>
<dbReference type="EMBL" id="BAAASJ010000031">
    <property type="protein sequence ID" value="GAA2635002.1"/>
    <property type="molecule type" value="Genomic_DNA"/>
</dbReference>
<evidence type="ECO:0000256" key="1">
    <source>
        <dbReference type="SAM" id="MobiDB-lite"/>
    </source>
</evidence>
<keyword evidence="4" id="KW-1185">Reference proteome</keyword>